<sequence>MITNTKALVVYQWVFFAYMLTMNALANGLPLNGYTTADVSAMYPNLFVPAGFTFSIWGIIYLLLLGYMVYSTSLLWKGNTGDSLLQPVTYIANYFTLTCALNGTWIITWHLLQIELSLLFMLALLVTLLVIYRKLQQVREQVNGMQYLLLYVPFVVYLGWISVATIANTTALLVHYNWNGFGVGAVMWSCIMITVAALLGAYFSIFRKDIAYTLVVAWALYGISFSQQAHSEIVTIAYGGITLCLVMVVIALIRKRALAR</sequence>
<accession>A0A562SAR5</accession>
<dbReference type="Proteomes" id="UP000316167">
    <property type="component" value="Unassembled WGS sequence"/>
</dbReference>
<dbReference type="Gene3D" id="1.20.1260.100">
    <property type="entry name" value="TspO/MBR protein"/>
    <property type="match status" value="1"/>
</dbReference>
<keyword evidence="3" id="KW-1185">Reference proteome</keyword>
<feature type="transmembrane region" description="Helical" evidence="1">
    <location>
        <begin position="91"/>
        <end position="112"/>
    </location>
</feature>
<name>A0A562SAR5_9BACT</name>
<protein>
    <recommendedName>
        <fullName evidence="4">TspO/MBR related protein</fullName>
    </recommendedName>
</protein>
<feature type="transmembrane region" description="Helical" evidence="1">
    <location>
        <begin position="180"/>
        <end position="203"/>
    </location>
</feature>
<dbReference type="EMBL" id="VLLE01000007">
    <property type="protein sequence ID" value="TWI78263.1"/>
    <property type="molecule type" value="Genomic_DNA"/>
</dbReference>
<evidence type="ECO:0000313" key="2">
    <source>
        <dbReference type="EMBL" id="TWI78263.1"/>
    </source>
</evidence>
<keyword evidence="1" id="KW-0812">Transmembrane</keyword>
<dbReference type="InterPro" id="IPR038330">
    <property type="entry name" value="TspO/MBR-related_sf"/>
</dbReference>
<evidence type="ECO:0008006" key="4">
    <source>
        <dbReference type="Google" id="ProtNLM"/>
    </source>
</evidence>
<comment type="caution">
    <text evidence="2">The sequence shown here is derived from an EMBL/GenBank/DDBJ whole genome shotgun (WGS) entry which is preliminary data.</text>
</comment>
<feature type="transmembrane region" description="Helical" evidence="1">
    <location>
        <begin position="233"/>
        <end position="253"/>
    </location>
</feature>
<keyword evidence="1" id="KW-1133">Transmembrane helix</keyword>
<organism evidence="2 3">
    <name type="scientific">Lacibacter cauensis</name>
    <dbReference type="NCBI Taxonomy" id="510947"/>
    <lineage>
        <taxon>Bacteria</taxon>
        <taxon>Pseudomonadati</taxon>
        <taxon>Bacteroidota</taxon>
        <taxon>Chitinophagia</taxon>
        <taxon>Chitinophagales</taxon>
        <taxon>Chitinophagaceae</taxon>
        <taxon>Lacibacter</taxon>
    </lineage>
</organism>
<feature type="transmembrane region" description="Helical" evidence="1">
    <location>
        <begin position="210"/>
        <end position="227"/>
    </location>
</feature>
<dbReference type="RefSeq" id="WP_144888411.1">
    <property type="nucleotide sequence ID" value="NZ_VLLE01000007.1"/>
</dbReference>
<evidence type="ECO:0000313" key="3">
    <source>
        <dbReference type="Proteomes" id="UP000316167"/>
    </source>
</evidence>
<gene>
    <name evidence="2" type="ORF">IQ13_3945</name>
</gene>
<dbReference type="PANTHER" id="PTHR33802:SF1">
    <property type="entry name" value="XK-RELATED PROTEIN"/>
    <property type="match status" value="1"/>
</dbReference>
<dbReference type="OrthoDB" id="5189031at2"/>
<feature type="transmembrane region" description="Helical" evidence="1">
    <location>
        <begin position="118"/>
        <end position="135"/>
    </location>
</feature>
<dbReference type="PANTHER" id="PTHR33802">
    <property type="entry name" value="SI:CH211-161H7.5-RELATED"/>
    <property type="match status" value="1"/>
</dbReference>
<feature type="transmembrane region" description="Helical" evidence="1">
    <location>
        <begin position="147"/>
        <end position="174"/>
    </location>
</feature>
<feature type="transmembrane region" description="Helical" evidence="1">
    <location>
        <begin position="46"/>
        <end position="70"/>
    </location>
</feature>
<dbReference type="AlphaFoldDB" id="A0A562SAR5"/>
<keyword evidence="1" id="KW-0472">Membrane</keyword>
<reference evidence="2 3" key="1">
    <citation type="journal article" date="2015" name="Stand. Genomic Sci.">
        <title>Genomic Encyclopedia of Bacterial and Archaeal Type Strains, Phase III: the genomes of soil and plant-associated and newly described type strains.</title>
        <authorList>
            <person name="Whitman W.B."/>
            <person name="Woyke T."/>
            <person name="Klenk H.P."/>
            <person name="Zhou Y."/>
            <person name="Lilburn T.G."/>
            <person name="Beck B.J."/>
            <person name="De Vos P."/>
            <person name="Vandamme P."/>
            <person name="Eisen J.A."/>
            <person name="Garrity G."/>
            <person name="Hugenholtz P."/>
            <person name="Kyrpides N.C."/>
        </authorList>
    </citation>
    <scope>NUCLEOTIDE SEQUENCE [LARGE SCALE GENOMIC DNA]</scope>
    <source>
        <strain evidence="2 3">CGMCC 1.7271</strain>
    </source>
</reference>
<evidence type="ECO:0000256" key="1">
    <source>
        <dbReference type="SAM" id="Phobius"/>
    </source>
</evidence>
<proteinExistence type="predicted"/>
<feature type="transmembrane region" description="Helical" evidence="1">
    <location>
        <begin position="7"/>
        <end position="26"/>
    </location>
</feature>